<keyword evidence="1" id="KW-1133">Transmembrane helix</keyword>
<dbReference type="PANTHER" id="PTHR34219">
    <property type="entry name" value="IRON-REGULATED INNER MEMBRANE PROTEIN-RELATED"/>
    <property type="match status" value="1"/>
</dbReference>
<name>W2C2I0_9BACT</name>
<reference evidence="2 3" key="1">
    <citation type="submission" date="2013-11" db="EMBL/GenBank/DDBJ databases">
        <title>Single cell genomics of uncultured Tannerella BU063 (oral taxon 286).</title>
        <authorList>
            <person name="Beall C.J."/>
            <person name="Campbell A.G."/>
            <person name="Griffen A.L."/>
            <person name="Podar M."/>
            <person name="Leys E.J."/>
        </authorList>
    </citation>
    <scope>NUCLEOTIDE SEQUENCE [LARGE SCALE GENOMIC DNA]</scope>
    <source>
        <strain evidence="2">Cell 2</strain>
    </source>
</reference>
<evidence type="ECO:0000313" key="3">
    <source>
        <dbReference type="Proteomes" id="UP000018837"/>
    </source>
</evidence>
<dbReference type="PATRIC" id="fig|1411148.3.peg.2359"/>
<dbReference type="SUPFAM" id="SSF82171">
    <property type="entry name" value="DPP6 N-terminal domain-like"/>
    <property type="match status" value="1"/>
</dbReference>
<evidence type="ECO:0000313" key="2">
    <source>
        <dbReference type="EMBL" id="ETK00626.1"/>
    </source>
</evidence>
<dbReference type="Pfam" id="PF03929">
    <property type="entry name" value="PepSY_TM"/>
    <property type="match status" value="1"/>
</dbReference>
<gene>
    <name evidence="2" type="ORF">N425_14010</name>
</gene>
<dbReference type="InterPro" id="IPR005625">
    <property type="entry name" value="PepSY-ass_TM"/>
</dbReference>
<keyword evidence="1" id="KW-0812">Transmembrane</keyword>
<evidence type="ECO:0000256" key="1">
    <source>
        <dbReference type="SAM" id="Phobius"/>
    </source>
</evidence>
<feature type="transmembrane region" description="Helical" evidence="1">
    <location>
        <begin position="225"/>
        <end position="247"/>
    </location>
</feature>
<feature type="transmembrane region" description="Helical" evidence="1">
    <location>
        <begin position="498"/>
        <end position="518"/>
    </location>
</feature>
<sequence length="533" mass="60727">MSFPNSKTTPRRKEKARTWRRLHKWVGLVLTFFILAFALSGVFLNHRTAITRWDLPRRWLPQQYVYENWNNGAVVGTLRVGPDSVMLYGSNGIWVADTFCRGLRPCMDGMRPGTDNRNIRAVAATSDGQLFAISTYRLYRFDRTAYRWHEVEGTLTDDEALTDVLSVGDKLYVVTRSNVYAAAAPYERFTAQPLPTPDDYDPRVSLFKTIWVTHSGDLFGLPGRLLIDVVGIIVVVLCLTGLVVTLFEIPIRLRKKRGDPALPLRRTWTFSFVWHNRLGSLFIVLLLLIVVTGMFLRPPLLIPIARTQVKPVPGSTLQSDNPWHDRLRRLRYDAEGRRWLLAASSGIYAFPAFGEQPKKLDNTPPVSVMGLNVWQQTGPNQWVVGSFSGIYGWDLSDGSVTDYDTGLPLDEMGGYGRRGGGGRPTFGNPVSGFSTDFAQGPVVFDYGRGARLANYPDMPFESMPEVFARDGRISFWHFCLELHVGRLYRSFLFAFTDFYIFLGGLLMFLVVLSGYIVYRRKYRRKKSRRKKRE</sequence>
<dbReference type="Proteomes" id="UP000018837">
    <property type="component" value="Unassembled WGS sequence"/>
</dbReference>
<dbReference type="EMBL" id="AYUF01000498">
    <property type="protein sequence ID" value="ETK00626.1"/>
    <property type="molecule type" value="Genomic_DNA"/>
</dbReference>
<organism evidence="2 3">
    <name type="scientific">Tannerella sp. oral taxon BU063 isolate Cell 2</name>
    <dbReference type="NCBI Taxonomy" id="1411148"/>
    <lineage>
        <taxon>Bacteria</taxon>
        <taxon>Pseudomonadati</taxon>
        <taxon>Bacteroidota</taxon>
        <taxon>Bacteroidia</taxon>
        <taxon>Bacteroidales</taxon>
        <taxon>Tannerellaceae</taxon>
        <taxon>Tannerella</taxon>
    </lineage>
</organism>
<feature type="transmembrane region" description="Helical" evidence="1">
    <location>
        <begin position="278"/>
        <end position="296"/>
    </location>
</feature>
<proteinExistence type="predicted"/>
<keyword evidence="1" id="KW-0472">Membrane</keyword>
<dbReference type="PANTHER" id="PTHR34219:SF3">
    <property type="entry name" value="BLL7967 PROTEIN"/>
    <property type="match status" value="1"/>
</dbReference>
<protein>
    <submittedName>
        <fullName evidence="2">Peptidase</fullName>
    </submittedName>
</protein>
<accession>W2C2I0</accession>
<dbReference type="AlphaFoldDB" id="W2C2I0"/>
<comment type="caution">
    <text evidence="2">The sequence shown here is derived from an EMBL/GenBank/DDBJ whole genome shotgun (WGS) entry which is preliminary data.</text>
</comment>